<proteinExistence type="predicted"/>
<comment type="caution">
    <text evidence="2">The sequence shown here is derived from an EMBL/GenBank/DDBJ whole genome shotgun (WGS) entry which is preliminary data.</text>
</comment>
<dbReference type="EMBL" id="JAMQPM010000002">
    <property type="protein sequence ID" value="MCW7526160.1"/>
    <property type="molecule type" value="Genomic_DNA"/>
</dbReference>
<dbReference type="Proteomes" id="UP001208540">
    <property type="component" value="Unassembled WGS sequence"/>
</dbReference>
<dbReference type="InterPro" id="IPR032675">
    <property type="entry name" value="LRR_dom_sf"/>
</dbReference>
<dbReference type="PROSITE" id="PS51257">
    <property type="entry name" value="PROKAR_LIPOPROTEIN"/>
    <property type="match status" value="1"/>
</dbReference>
<evidence type="ECO:0000313" key="3">
    <source>
        <dbReference type="Proteomes" id="UP001208540"/>
    </source>
</evidence>
<keyword evidence="4" id="KW-1185">Reference proteome</keyword>
<dbReference type="Gene3D" id="3.80.10.10">
    <property type="entry name" value="Ribonuclease Inhibitor"/>
    <property type="match status" value="1"/>
</dbReference>
<evidence type="ECO:0008006" key="5">
    <source>
        <dbReference type="Google" id="ProtNLM"/>
    </source>
</evidence>
<dbReference type="Proteomes" id="UP001208912">
    <property type="component" value="Unassembled WGS sequence"/>
</dbReference>
<sequence>MKNINKIKTGLFIIVGFVVFSCNITTDFPKIDPNETLNELRIRKYAYSNYINDHNETVHEITVRETTIFRKGDIDLIGKLTITLELKFFKAKIEDFLLQNFESCHGSKISRIRVSNSKLNNLQICRIARYLNSKKISVEFYNSKFDELDLECFAKLPNLDSFAYEGIDPISEGQFCNFTEKAQKLTYLRLSDTLLSPKSLKCMLGLPSLKGVMLLRWKNVS</sequence>
<dbReference type="RefSeq" id="WP_265351432.1">
    <property type="nucleotide sequence ID" value="NZ_JAMQPL010000002.1"/>
</dbReference>
<protein>
    <recommendedName>
        <fullName evidence="5">Lipoprotein</fullName>
    </recommendedName>
</protein>
<name>A0AAW5VAC0_9LEPT</name>
<evidence type="ECO:0000313" key="2">
    <source>
        <dbReference type="EMBL" id="MCW7529728.1"/>
    </source>
</evidence>
<reference evidence="2 4" key="1">
    <citation type="submission" date="2022-06" db="EMBL/GenBank/DDBJ databases">
        <title>Leptospira isolates from biofilms formed at urban environments.</title>
        <authorList>
            <person name="Ribeiro P.S."/>
            <person name="Sousa T."/>
            <person name="Carvalho N."/>
            <person name="Aburjaile F."/>
            <person name="Neves F."/>
            <person name="Oliveira D."/>
            <person name="Blanco L."/>
            <person name="Lima J."/>
            <person name="Costa F."/>
            <person name="Brenig B."/>
            <person name="Soares S."/>
            <person name="Ramos R."/>
            <person name="Goes-Neto A."/>
            <person name="Matiuzzi M."/>
            <person name="Azevedo V."/>
            <person name="Ristow P."/>
        </authorList>
    </citation>
    <scope>NUCLEOTIDE SEQUENCE</scope>
    <source>
        <strain evidence="1 4">VSF19</strain>
        <strain evidence="2">VSF20</strain>
    </source>
</reference>
<accession>A0AAW5VAC0</accession>
<dbReference type="EMBL" id="JAMQPL010000002">
    <property type="protein sequence ID" value="MCW7529728.1"/>
    <property type="molecule type" value="Genomic_DNA"/>
</dbReference>
<gene>
    <name evidence="1" type="ORF">ND861_07390</name>
    <name evidence="2" type="ORF">ND862_05845</name>
</gene>
<evidence type="ECO:0000313" key="4">
    <source>
        <dbReference type="Proteomes" id="UP001208912"/>
    </source>
</evidence>
<dbReference type="AlphaFoldDB" id="A0AAW5VAC0"/>
<organism evidence="2 3">
    <name type="scientific">Leptospira soteropolitanensis</name>
    <dbReference type="NCBI Taxonomy" id="2950025"/>
    <lineage>
        <taxon>Bacteria</taxon>
        <taxon>Pseudomonadati</taxon>
        <taxon>Spirochaetota</taxon>
        <taxon>Spirochaetia</taxon>
        <taxon>Leptospirales</taxon>
        <taxon>Leptospiraceae</taxon>
        <taxon>Leptospira</taxon>
    </lineage>
</organism>
<evidence type="ECO:0000313" key="1">
    <source>
        <dbReference type="EMBL" id="MCW7526160.1"/>
    </source>
</evidence>